<dbReference type="PROSITE" id="PS51257">
    <property type="entry name" value="PROKAR_LIPOPROTEIN"/>
    <property type="match status" value="1"/>
</dbReference>
<comment type="caution">
    <text evidence="3">The sequence shown here is derived from an EMBL/GenBank/DDBJ whole genome shotgun (WGS) entry which is preliminary data.</text>
</comment>
<organism evidence="3 4">
    <name type="scientific">Neobacillus driksii</name>
    <dbReference type="NCBI Taxonomy" id="3035913"/>
    <lineage>
        <taxon>Bacteria</taxon>
        <taxon>Bacillati</taxon>
        <taxon>Bacillota</taxon>
        <taxon>Bacilli</taxon>
        <taxon>Bacillales</taxon>
        <taxon>Bacillaceae</taxon>
        <taxon>Neobacillus</taxon>
    </lineage>
</organism>
<dbReference type="Proteomes" id="UP001241748">
    <property type="component" value="Unassembled WGS sequence"/>
</dbReference>
<evidence type="ECO:0000256" key="1">
    <source>
        <dbReference type="SAM" id="MobiDB-lite"/>
    </source>
</evidence>
<feature type="region of interest" description="Disordered" evidence="1">
    <location>
        <begin position="19"/>
        <end position="63"/>
    </location>
</feature>
<name>A0ABV4YUG6_9BACI</name>
<protein>
    <recommendedName>
        <fullName evidence="5">DUF4352 domain-containing protein</fullName>
    </recommendedName>
</protein>
<gene>
    <name evidence="3" type="ORF">P5G62_015355</name>
</gene>
<evidence type="ECO:0000256" key="2">
    <source>
        <dbReference type="SAM" id="SignalP"/>
    </source>
</evidence>
<accession>A0ABV4YUG6</accession>
<evidence type="ECO:0000313" key="4">
    <source>
        <dbReference type="Proteomes" id="UP001241748"/>
    </source>
</evidence>
<evidence type="ECO:0000313" key="3">
    <source>
        <dbReference type="EMBL" id="MFB3168494.1"/>
    </source>
</evidence>
<feature type="chain" id="PRO_5046908832" description="DUF4352 domain-containing protein" evidence="2">
    <location>
        <begin position="23"/>
        <end position="225"/>
    </location>
</feature>
<keyword evidence="2" id="KW-0732">Signal</keyword>
<keyword evidence="4" id="KW-1185">Reference proteome</keyword>
<dbReference type="RefSeq" id="WP_306072948.1">
    <property type="nucleotide sequence ID" value="NZ_JAROBZ020000001.1"/>
</dbReference>
<dbReference type="EMBL" id="JAROBZ020000001">
    <property type="protein sequence ID" value="MFB3168494.1"/>
    <property type="molecule type" value="Genomic_DNA"/>
</dbReference>
<evidence type="ECO:0008006" key="5">
    <source>
        <dbReference type="Google" id="ProtNLM"/>
    </source>
</evidence>
<sequence length="225" mass="25381">MKKFLLLTALTLLLSACGNTESKETVSSKPKEEPKQAEQKEVKNESKEPNKDETGKTVFEEAGQKGKVEGGTLELLKIKNVNETINISPLTVTVAEIKLFKMTEMDDQFKTEMEMYNDNTPIGDEMSYLQIRYNVENAEERNIEWNGLTNIVTDKGQQIDAILSDFIYTDADTQSAFLGKVKKEFADGFLIKDSDISKVKLIWGASMDADSYQDITAEQQVEYSF</sequence>
<feature type="compositionally biased region" description="Basic and acidic residues" evidence="1">
    <location>
        <begin position="21"/>
        <end position="63"/>
    </location>
</feature>
<proteinExistence type="predicted"/>
<feature type="signal peptide" evidence="2">
    <location>
        <begin position="1"/>
        <end position="22"/>
    </location>
</feature>
<reference evidence="3 4" key="1">
    <citation type="submission" date="2024-05" db="EMBL/GenBank/DDBJ databases">
        <authorList>
            <person name="Venkateswaran K."/>
        </authorList>
    </citation>
    <scope>NUCLEOTIDE SEQUENCE [LARGE SCALE GENOMIC DNA]</scope>
    <source>
        <strain evidence="3 4">179-C4-2-HS</strain>
    </source>
</reference>